<comment type="caution">
    <text evidence="2">The sequence shown here is derived from an EMBL/GenBank/DDBJ whole genome shotgun (WGS) entry which is preliminary data.</text>
</comment>
<proteinExistence type="predicted"/>
<gene>
    <name evidence="2" type="ORF">ACFQKB_27545</name>
</gene>
<keyword evidence="1" id="KW-1133">Transmembrane helix</keyword>
<dbReference type="EMBL" id="JBHSXS010000020">
    <property type="protein sequence ID" value="MFC6883543.1"/>
    <property type="molecule type" value="Genomic_DNA"/>
</dbReference>
<evidence type="ECO:0000313" key="3">
    <source>
        <dbReference type="Proteomes" id="UP001596380"/>
    </source>
</evidence>
<dbReference type="Proteomes" id="UP001596380">
    <property type="component" value="Unassembled WGS sequence"/>
</dbReference>
<keyword evidence="1" id="KW-0812">Transmembrane</keyword>
<sequence>MSLSLACRPPASLPLSGERPVITVTILLMVVLLVLRGTDPHEAACVAACACAAAAELAALLANAAVRAPRG</sequence>
<feature type="transmembrane region" description="Helical" evidence="1">
    <location>
        <begin position="44"/>
        <end position="66"/>
    </location>
</feature>
<evidence type="ECO:0000256" key="1">
    <source>
        <dbReference type="SAM" id="Phobius"/>
    </source>
</evidence>
<protein>
    <recommendedName>
        <fullName evidence="4">Secreted protein</fullName>
    </recommendedName>
</protein>
<accession>A0ABW2CR67</accession>
<dbReference type="RefSeq" id="WP_160821170.1">
    <property type="nucleotide sequence ID" value="NZ_JBHSXE010000001.1"/>
</dbReference>
<name>A0ABW2CR67_9ACTN</name>
<evidence type="ECO:0000313" key="2">
    <source>
        <dbReference type="EMBL" id="MFC6883543.1"/>
    </source>
</evidence>
<evidence type="ECO:0008006" key="4">
    <source>
        <dbReference type="Google" id="ProtNLM"/>
    </source>
</evidence>
<keyword evidence="1" id="KW-0472">Membrane</keyword>
<feature type="transmembrane region" description="Helical" evidence="1">
    <location>
        <begin position="20"/>
        <end position="37"/>
    </location>
</feature>
<reference evidence="3" key="1">
    <citation type="journal article" date="2019" name="Int. J. Syst. Evol. Microbiol.">
        <title>The Global Catalogue of Microorganisms (GCM) 10K type strain sequencing project: providing services to taxonomists for standard genome sequencing and annotation.</title>
        <authorList>
            <consortium name="The Broad Institute Genomics Platform"/>
            <consortium name="The Broad Institute Genome Sequencing Center for Infectious Disease"/>
            <person name="Wu L."/>
            <person name="Ma J."/>
        </authorList>
    </citation>
    <scope>NUCLEOTIDE SEQUENCE [LARGE SCALE GENOMIC DNA]</scope>
    <source>
        <strain evidence="3">JCM 3369</strain>
    </source>
</reference>
<organism evidence="2 3">
    <name type="scientific">Actinomadura yumaensis</name>
    <dbReference type="NCBI Taxonomy" id="111807"/>
    <lineage>
        <taxon>Bacteria</taxon>
        <taxon>Bacillati</taxon>
        <taxon>Actinomycetota</taxon>
        <taxon>Actinomycetes</taxon>
        <taxon>Streptosporangiales</taxon>
        <taxon>Thermomonosporaceae</taxon>
        <taxon>Actinomadura</taxon>
    </lineage>
</organism>
<keyword evidence="3" id="KW-1185">Reference proteome</keyword>